<dbReference type="GO" id="GO:0005524">
    <property type="term" value="F:ATP binding"/>
    <property type="evidence" value="ECO:0007669"/>
    <property type="project" value="UniProtKB-KW"/>
</dbReference>
<reference evidence="26 27" key="2">
    <citation type="journal article" date="2018" name="Int. J. Syst. Evol. Microbiol.">
        <title>Marinobacterium aestuarii sp. nov., a benzene-degrading marine bacterium isolated from estuary sediment.</title>
        <authorList>
            <person name="Bae S.S."/>
            <person name="Jung J."/>
            <person name="Chung D."/>
            <person name="Baek K."/>
        </authorList>
    </citation>
    <scope>NUCLEOTIDE SEQUENCE [LARGE SCALE GENOMIC DNA]</scope>
    <source>
        <strain evidence="26 27">ST58-10</strain>
    </source>
</reference>
<keyword evidence="13 23" id="KW-0067">ATP-binding</keyword>
<dbReference type="InterPro" id="IPR001645">
    <property type="entry name" value="Folylpolyglutamate_synth"/>
</dbReference>
<dbReference type="STRING" id="1821621.A8C75_12800"/>
<evidence type="ECO:0000259" key="24">
    <source>
        <dbReference type="Pfam" id="PF02875"/>
    </source>
</evidence>
<name>A0A1A9F0I1_9GAMM</name>
<reference evidence="27" key="1">
    <citation type="submission" date="2016-05" db="EMBL/GenBank/DDBJ databases">
        <authorList>
            <person name="Baek K."/>
            <person name="Yang S.-J."/>
        </authorList>
    </citation>
    <scope>NUCLEOTIDE SEQUENCE [LARGE SCALE GENOMIC DNA]</scope>
    <source>
        <strain evidence="27">ST58-10</strain>
    </source>
</reference>
<dbReference type="GO" id="GO:0008841">
    <property type="term" value="F:dihydrofolate synthase activity"/>
    <property type="evidence" value="ECO:0007669"/>
    <property type="project" value="UniProtKB-EC"/>
</dbReference>
<comment type="catalytic activity">
    <reaction evidence="21">
        <text>(6R)-5,10-methylenetetrahydrofolyl-(gamma-L-Glu)(n) + L-glutamate + ATP = (6R)-5,10-methylenetetrahydrofolyl-(gamma-L-Glu)(n+1) + ADP + phosphate + H(+)</text>
        <dbReference type="Rhea" id="RHEA:51912"/>
        <dbReference type="Rhea" id="RHEA-COMP:13257"/>
        <dbReference type="Rhea" id="RHEA-COMP:13258"/>
        <dbReference type="ChEBI" id="CHEBI:15378"/>
        <dbReference type="ChEBI" id="CHEBI:29985"/>
        <dbReference type="ChEBI" id="CHEBI:30616"/>
        <dbReference type="ChEBI" id="CHEBI:43474"/>
        <dbReference type="ChEBI" id="CHEBI:136572"/>
        <dbReference type="ChEBI" id="CHEBI:456216"/>
        <dbReference type="EC" id="6.3.2.17"/>
    </reaction>
</comment>
<gene>
    <name evidence="26" type="ORF">A8C75_12800</name>
</gene>
<dbReference type="Pfam" id="PF08245">
    <property type="entry name" value="Mur_ligase_M"/>
    <property type="match status" value="1"/>
</dbReference>
<dbReference type="InterPro" id="IPR013221">
    <property type="entry name" value="Mur_ligase_cen"/>
</dbReference>
<dbReference type="RefSeq" id="WP_067382930.1">
    <property type="nucleotide sequence ID" value="NZ_CP015839.1"/>
</dbReference>
<dbReference type="UniPathway" id="UPA00077">
    <property type="reaction ID" value="UER00157"/>
</dbReference>
<evidence type="ECO:0000256" key="20">
    <source>
        <dbReference type="ARBA" id="ARBA00047808"/>
    </source>
</evidence>
<keyword evidence="27" id="KW-1185">Reference proteome</keyword>
<keyword evidence="11" id="KW-0479">Metal-binding</keyword>
<dbReference type="EC" id="6.3.2.17" evidence="8"/>
<dbReference type="FunFam" id="3.40.1190.10:FF:000004">
    <property type="entry name" value="Dihydrofolate synthase/folylpolyglutamate synthase"/>
    <property type="match status" value="1"/>
</dbReference>
<dbReference type="OrthoDB" id="9809356at2"/>
<dbReference type="SUPFAM" id="SSF53623">
    <property type="entry name" value="MurD-like peptide ligases, catalytic domain"/>
    <property type="match status" value="1"/>
</dbReference>
<dbReference type="AlphaFoldDB" id="A0A1A9F0I1"/>
<evidence type="ECO:0000256" key="2">
    <source>
        <dbReference type="ARBA" id="ARBA00002714"/>
    </source>
</evidence>
<evidence type="ECO:0000259" key="25">
    <source>
        <dbReference type="Pfam" id="PF08245"/>
    </source>
</evidence>
<dbReference type="PIRSF" id="PIRSF001563">
    <property type="entry name" value="Folylpolyglu_synth"/>
    <property type="match status" value="1"/>
</dbReference>
<evidence type="ECO:0000256" key="21">
    <source>
        <dbReference type="ARBA" id="ARBA00049035"/>
    </source>
</evidence>
<comment type="subunit">
    <text evidence="6">Monomer.</text>
</comment>
<dbReference type="EMBL" id="CP015839">
    <property type="protein sequence ID" value="ANG63263.1"/>
    <property type="molecule type" value="Genomic_DNA"/>
</dbReference>
<dbReference type="EC" id="6.3.2.12" evidence="7"/>
<dbReference type="PROSITE" id="PS01011">
    <property type="entry name" value="FOLYLPOLYGLU_SYNT_1"/>
    <property type="match status" value="1"/>
</dbReference>
<protein>
    <recommendedName>
        <fullName evidence="9">Dihydrofolate synthase/folylpolyglutamate synthase</fullName>
        <ecNumber evidence="7">6.3.2.12</ecNumber>
        <ecNumber evidence="8">6.3.2.17</ecNumber>
    </recommendedName>
    <alternativeName>
        <fullName evidence="18">Folylpoly-gamma-glutamate synthetase-dihydrofolate synthetase</fullName>
    </alternativeName>
    <alternativeName>
        <fullName evidence="16">Folylpolyglutamate synthetase</fullName>
    </alternativeName>
    <alternativeName>
        <fullName evidence="17">Tetrahydrofolylpolyglutamate synthase</fullName>
    </alternativeName>
</protein>
<dbReference type="InterPro" id="IPR018109">
    <property type="entry name" value="Folylpolyglutamate_synth_CS"/>
</dbReference>
<comment type="catalytic activity">
    <reaction evidence="20">
        <text>10-formyltetrahydrofolyl-(gamma-L-Glu)(n) + L-glutamate + ATP = 10-formyltetrahydrofolyl-(gamma-L-Glu)(n+1) + ADP + phosphate + H(+)</text>
        <dbReference type="Rhea" id="RHEA:51904"/>
        <dbReference type="Rhea" id="RHEA-COMP:13088"/>
        <dbReference type="Rhea" id="RHEA-COMP:14300"/>
        <dbReference type="ChEBI" id="CHEBI:15378"/>
        <dbReference type="ChEBI" id="CHEBI:29985"/>
        <dbReference type="ChEBI" id="CHEBI:30616"/>
        <dbReference type="ChEBI" id="CHEBI:43474"/>
        <dbReference type="ChEBI" id="CHEBI:134413"/>
        <dbReference type="ChEBI" id="CHEBI:456216"/>
        <dbReference type="EC" id="6.3.2.17"/>
    </reaction>
</comment>
<comment type="function">
    <text evidence="2">Functions in two distinct reactions of the de novo folate biosynthetic pathway. Catalyzes the addition of a glutamate residue to dihydropteroate (7,8-dihydropteroate or H2Pte) to form dihydrofolate (7,8-dihydrofolate monoglutamate or H2Pte-Glu). Also catalyzes successive additions of L-glutamate to tetrahydrofolate or 10-formyltetrahydrofolate or 5,10-methylenetetrahydrofolate, leading to folylpolyglutamate derivatives.</text>
</comment>
<evidence type="ECO:0000313" key="27">
    <source>
        <dbReference type="Proteomes" id="UP000078070"/>
    </source>
</evidence>
<evidence type="ECO:0000256" key="5">
    <source>
        <dbReference type="ARBA" id="ARBA00008276"/>
    </source>
</evidence>
<feature type="domain" description="Mur ligase C-terminal" evidence="24">
    <location>
        <begin position="289"/>
        <end position="412"/>
    </location>
</feature>
<evidence type="ECO:0000256" key="14">
    <source>
        <dbReference type="ARBA" id="ARBA00022842"/>
    </source>
</evidence>
<evidence type="ECO:0000256" key="1">
    <source>
        <dbReference type="ARBA" id="ARBA00001946"/>
    </source>
</evidence>
<evidence type="ECO:0000256" key="11">
    <source>
        <dbReference type="ARBA" id="ARBA00022723"/>
    </source>
</evidence>
<dbReference type="InterPro" id="IPR036615">
    <property type="entry name" value="Mur_ligase_C_dom_sf"/>
</dbReference>
<evidence type="ECO:0000256" key="6">
    <source>
        <dbReference type="ARBA" id="ARBA00011245"/>
    </source>
</evidence>
<accession>A0A1A9F0I1</accession>
<evidence type="ECO:0000256" key="9">
    <source>
        <dbReference type="ARBA" id="ARBA00019357"/>
    </source>
</evidence>
<dbReference type="Pfam" id="PF02875">
    <property type="entry name" value="Mur_ligase_C"/>
    <property type="match status" value="1"/>
</dbReference>
<comment type="pathway">
    <text evidence="4">Cofactor biosynthesis; tetrahydrofolylpolyglutamate biosynthesis.</text>
</comment>
<dbReference type="InterPro" id="IPR004101">
    <property type="entry name" value="Mur_ligase_C"/>
</dbReference>
<keyword evidence="14" id="KW-0460">Magnesium</keyword>
<dbReference type="GO" id="GO:0046872">
    <property type="term" value="F:metal ion binding"/>
    <property type="evidence" value="ECO:0007669"/>
    <property type="project" value="UniProtKB-KW"/>
</dbReference>
<proteinExistence type="inferred from homology"/>
<dbReference type="GO" id="GO:0046654">
    <property type="term" value="P:tetrahydrofolate biosynthetic process"/>
    <property type="evidence" value="ECO:0007669"/>
    <property type="project" value="UniProtKB-UniPathway"/>
</dbReference>
<evidence type="ECO:0000256" key="17">
    <source>
        <dbReference type="ARBA" id="ARBA00030592"/>
    </source>
</evidence>
<comment type="catalytic activity">
    <reaction evidence="19">
        <text>(6S)-5,6,7,8-tetrahydrofolyl-(gamma-L-Glu)(n) + L-glutamate + ATP = (6S)-5,6,7,8-tetrahydrofolyl-(gamma-L-Glu)(n+1) + ADP + phosphate + H(+)</text>
        <dbReference type="Rhea" id="RHEA:10580"/>
        <dbReference type="Rhea" id="RHEA-COMP:14738"/>
        <dbReference type="Rhea" id="RHEA-COMP:14740"/>
        <dbReference type="ChEBI" id="CHEBI:15378"/>
        <dbReference type="ChEBI" id="CHEBI:29985"/>
        <dbReference type="ChEBI" id="CHEBI:30616"/>
        <dbReference type="ChEBI" id="CHEBI:43474"/>
        <dbReference type="ChEBI" id="CHEBI:141005"/>
        <dbReference type="ChEBI" id="CHEBI:456216"/>
        <dbReference type="EC" id="6.3.2.17"/>
    </reaction>
</comment>
<dbReference type="KEGG" id="mars:A8C75_12800"/>
<dbReference type="Proteomes" id="UP000078070">
    <property type="component" value="Chromosome"/>
</dbReference>
<keyword evidence="12 23" id="KW-0547">Nucleotide-binding</keyword>
<dbReference type="Gene3D" id="3.90.190.20">
    <property type="entry name" value="Mur ligase, C-terminal domain"/>
    <property type="match status" value="1"/>
</dbReference>
<evidence type="ECO:0000256" key="16">
    <source>
        <dbReference type="ARBA" id="ARBA00030048"/>
    </source>
</evidence>
<feature type="domain" description="Mur ligase central" evidence="25">
    <location>
        <begin position="50"/>
        <end position="190"/>
    </location>
</feature>
<evidence type="ECO:0000256" key="19">
    <source>
        <dbReference type="ARBA" id="ARBA00047493"/>
    </source>
</evidence>
<evidence type="ECO:0000256" key="8">
    <source>
        <dbReference type="ARBA" id="ARBA00013025"/>
    </source>
</evidence>
<comment type="pathway">
    <text evidence="3">Cofactor biosynthesis; tetrahydrofolate biosynthesis; 7,8-dihydrofolate from 2-amino-4-hydroxy-6-hydroxymethyl-7,8-dihydropteridine diphosphate and 4-aminobenzoate: step 2/2.</text>
</comment>
<evidence type="ECO:0000313" key="26">
    <source>
        <dbReference type="EMBL" id="ANG63263.1"/>
    </source>
</evidence>
<evidence type="ECO:0000256" key="13">
    <source>
        <dbReference type="ARBA" id="ARBA00022840"/>
    </source>
</evidence>
<comment type="catalytic activity">
    <reaction evidence="22">
        <text>7,8-dihydropteroate + L-glutamate + ATP = 7,8-dihydrofolate + ADP + phosphate + H(+)</text>
        <dbReference type="Rhea" id="RHEA:23584"/>
        <dbReference type="ChEBI" id="CHEBI:15378"/>
        <dbReference type="ChEBI" id="CHEBI:17839"/>
        <dbReference type="ChEBI" id="CHEBI:29985"/>
        <dbReference type="ChEBI" id="CHEBI:30616"/>
        <dbReference type="ChEBI" id="CHEBI:43474"/>
        <dbReference type="ChEBI" id="CHEBI:57451"/>
        <dbReference type="ChEBI" id="CHEBI:456216"/>
        <dbReference type="EC" id="6.3.2.12"/>
    </reaction>
</comment>
<keyword evidence="15" id="KW-0289">Folate biosynthesis</keyword>
<dbReference type="InterPro" id="IPR036565">
    <property type="entry name" value="Mur-like_cat_sf"/>
</dbReference>
<comment type="similarity">
    <text evidence="5 23">Belongs to the folylpolyglutamate synthase family.</text>
</comment>
<comment type="cofactor">
    <cofactor evidence="1">
        <name>Mg(2+)</name>
        <dbReference type="ChEBI" id="CHEBI:18420"/>
    </cofactor>
</comment>
<evidence type="ECO:0000256" key="15">
    <source>
        <dbReference type="ARBA" id="ARBA00022909"/>
    </source>
</evidence>
<evidence type="ECO:0000256" key="4">
    <source>
        <dbReference type="ARBA" id="ARBA00005150"/>
    </source>
</evidence>
<evidence type="ECO:0000256" key="12">
    <source>
        <dbReference type="ARBA" id="ARBA00022741"/>
    </source>
</evidence>
<dbReference type="NCBIfam" id="TIGR01499">
    <property type="entry name" value="folC"/>
    <property type="match status" value="1"/>
</dbReference>
<evidence type="ECO:0000256" key="3">
    <source>
        <dbReference type="ARBA" id="ARBA00004799"/>
    </source>
</evidence>
<dbReference type="SUPFAM" id="SSF53244">
    <property type="entry name" value="MurD-like peptide ligases, peptide-binding domain"/>
    <property type="match status" value="1"/>
</dbReference>
<sequence length="426" mass="45847">MLSGTPETLNEWLEHIEACHPSDIELGLDRVRDVAARLELDFSRSKVVTIAGTNGKGSTQTFLDCMLREAGYSTGCYSSPHFLRYNERVRINGAEASDAALCDAFAAVEIARGEIPLTYFEYGTLAALKIFSQQAPQVVLLEVGLGGRLDAVNIVDPQVAVVTSIALDHTDWLGDTRELIGREKAGIFRADTPAVCGDPEPPVTVAQAADQLGARLYQVGDSFTYLEQAQGWHWQGRNLQGESVEFHYLPLPGLPLPNAATALQVLHLLLDAPARSSIESALRNAAMTGRMQRLMLGDTECILDVAHNPQAAQYIAGRLAKSPPIGRLHVLLGMLNDKDVNGVLKALQPVVQCWHFAGLGGPRGQSAAALALRLRVLDPQAHCLTYSDVAEALAGVRQQVAAGDRVLIAGSFFTVSEALAQLELQG</sequence>
<evidence type="ECO:0000256" key="23">
    <source>
        <dbReference type="PIRNR" id="PIRNR001563"/>
    </source>
</evidence>
<dbReference type="GO" id="GO:0046656">
    <property type="term" value="P:folic acid biosynthetic process"/>
    <property type="evidence" value="ECO:0007669"/>
    <property type="project" value="UniProtKB-KW"/>
</dbReference>
<dbReference type="PANTHER" id="PTHR11136:SF0">
    <property type="entry name" value="DIHYDROFOLATE SYNTHETASE-RELATED"/>
    <property type="match status" value="1"/>
</dbReference>
<evidence type="ECO:0000256" key="7">
    <source>
        <dbReference type="ARBA" id="ARBA00013023"/>
    </source>
</evidence>
<evidence type="ECO:0000256" key="18">
    <source>
        <dbReference type="ARBA" id="ARBA00032510"/>
    </source>
</evidence>
<dbReference type="NCBIfam" id="NF008101">
    <property type="entry name" value="PRK10846.1"/>
    <property type="match status" value="1"/>
</dbReference>
<evidence type="ECO:0000256" key="10">
    <source>
        <dbReference type="ARBA" id="ARBA00022598"/>
    </source>
</evidence>
<dbReference type="PANTHER" id="PTHR11136">
    <property type="entry name" value="FOLYLPOLYGLUTAMATE SYNTHASE-RELATED"/>
    <property type="match status" value="1"/>
</dbReference>
<keyword evidence="10 23" id="KW-0436">Ligase</keyword>
<dbReference type="GO" id="GO:0004326">
    <property type="term" value="F:tetrahydrofolylpolyglutamate synthase activity"/>
    <property type="evidence" value="ECO:0007669"/>
    <property type="project" value="UniProtKB-EC"/>
</dbReference>
<dbReference type="GO" id="GO:0005737">
    <property type="term" value="C:cytoplasm"/>
    <property type="evidence" value="ECO:0007669"/>
    <property type="project" value="TreeGrafter"/>
</dbReference>
<evidence type="ECO:0000256" key="22">
    <source>
        <dbReference type="ARBA" id="ARBA00049161"/>
    </source>
</evidence>
<dbReference type="Gene3D" id="3.40.1190.10">
    <property type="entry name" value="Mur-like, catalytic domain"/>
    <property type="match status" value="1"/>
</dbReference>
<organism evidence="26 27">
    <name type="scientific">Marinobacterium aestuarii</name>
    <dbReference type="NCBI Taxonomy" id="1821621"/>
    <lineage>
        <taxon>Bacteria</taxon>
        <taxon>Pseudomonadati</taxon>
        <taxon>Pseudomonadota</taxon>
        <taxon>Gammaproteobacteria</taxon>
        <taxon>Oceanospirillales</taxon>
        <taxon>Oceanospirillaceae</taxon>
        <taxon>Marinobacterium</taxon>
    </lineage>
</organism>